<dbReference type="Proteomes" id="UP000803844">
    <property type="component" value="Unassembled WGS sequence"/>
</dbReference>
<dbReference type="RefSeq" id="XP_040782166.1">
    <property type="nucleotide sequence ID" value="XM_040920109.1"/>
</dbReference>
<protein>
    <submittedName>
        <fullName evidence="1">Uncharacterized protein</fullName>
    </submittedName>
</protein>
<sequence length="134" mass="15166">MGYETRVRTGVSIDWQHPWCKSTSDHTFERSDEADNTSKNSAWDSSITNCGRGAPLVMQHIMNVHESYLMFSVKMALFFLIYILKVLTCTGIFCSFTPAIGTIENLRVACRRFESADSFGSRMSSRVPHFSLVP</sequence>
<accession>A0A9P4YDY4</accession>
<proteinExistence type="predicted"/>
<dbReference type="EMBL" id="MU032344">
    <property type="protein sequence ID" value="KAF3771205.1"/>
    <property type="molecule type" value="Genomic_DNA"/>
</dbReference>
<evidence type="ECO:0000313" key="1">
    <source>
        <dbReference type="EMBL" id="KAF3771205.1"/>
    </source>
</evidence>
<evidence type="ECO:0000313" key="2">
    <source>
        <dbReference type="Proteomes" id="UP000803844"/>
    </source>
</evidence>
<keyword evidence="2" id="KW-1185">Reference proteome</keyword>
<comment type="caution">
    <text evidence="1">The sequence shown here is derived from an EMBL/GenBank/DDBJ whole genome shotgun (WGS) entry which is preliminary data.</text>
</comment>
<gene>
    <name evidence="1" type="ORF">M406DRAFT_326598</name>
</gene>
<dbReference type="AlphaFoldDB" id="A0A9P4YDY4"/>
<name>A0A9P4YDY4_CRYP1</name>
<reference evidence="1" key="1">
    <citation type="journal article" date="2020" name="Phytopathology">
        <title>Genome sequence of the chestnut blight fungus Cryphonectria parasitica EP155: A fundamental resource for an archetypical invasive plant pathogen.</title>
        <authorList>
            <person name="Crouch J.A."/>
            <person name="Dawe A."/>
            <person name="Aerts A."/>
            <person name="Barry K."/>
            <person name="Churchill A.C.L."/>
            <person name="Grimwood J."/>
            <person name="Hillman B."/>
            <person name="Milgroom M.G."/>
            <person name="Pangilinan J."/>
            <person name="Smith M."/>
            <person name="Salamov A."/>
            <person name="Schmutz J."/>
            <person name="Yadav J."/>
            <person name="Grigoriev I.V."/>
            <person name="Nuss D."/>
        </authorList>
    </citation>
    <scope>NUCLEOTIDE SEQUENCE</scope>
    <source>
        <strain evidence="1">EP155</strain>
    </source>
</reference>
<organism evidence="1 2">
    <name type="scientific">Cryphonectria parasitica (strain ATCC 38755 / EP155)</name>
    <dbReference type="NCBI Taxonomy" id="660469"/>
    <lineage>
        <taxon>Eukaryota</taxon>
        <taxon>Fungi</taxon>
        <taxon>Dikarya</taxon>
        <taxon>Ascomycota</taxon>
        <taxon>Pezizomycotina</taxon>
        <taxon>Sordariomycetes</taxon>
        <taxon>Sordariomycetidae</taxon>
        <taxon>Diaporthales</taxon>
        <taxon>Cryphonectriaceae</taxon>
        <taxon>Cryphonectria-Endothia species complex</taxon>
        <taxon>Cryphonectria</taxon>
    </lineage>
</organism>
<dbReference type="GeneID" id="63837238"/>